<comment type="caution">
    <text evidence="7">The sequence shown here is derived from an EMBL/GenBank/DDBJ whole genome shotgun (WGS) entry which is preliminary data.</text>
</comment>
<dbReference type="SUPFAM" id="SSF50969">
    <property type="entry name" value="YVTN repeat-like/Quinoprotein amine dehydrogenase"/>
    <property type="match status" value="1"/>
</dbReference>
<dbReference type="EMBL" id="CAMKVN010001011">
    <property type="protein sequence ID" value="CAI2173035.1"/>
    <property type="molecule type" value="Genomic_DNA"/>
</dbReference>
<dbReference type="GO" id="GO:0005737">
    <property type="term" value="C:cytoplasm"/>
    <property type="evidence" value="ECO:0007669"/>
    <property type="project" value="UniProtKB-SubCell"/>
</dbReference>
<dbReference type="AlphaFoldDB" id="A0A9W4SL26"/>
<evidence type="ECO:0000313" key="8">
    <source>
        <dbReference type="Proteomes" id="UP001153678"/>
    </source>
</evidence>
<protein>
    <submittedName>
        <fullName evidence="7">18272_t:CDS:1</fullName>
    </submittedName>
</protein>
<keyword evidence="3" id="KW-0343">GTPase activation</keyword>
<evidence type="ECO:0000256" key="2">
    <source>
        <dbReference type="ARBA" id="ARBA00008153"/>
    </source>
</evidence>
<feature type="domain" description="Rab3-GAP regulatory subunit N-terminal" evidence="5">
    <location>
        <begin position="70"/>
        <end position="518"/>
    </location>
</feature>
<dbReference type="OrthoDB" id="360390at2759"/>
<evidence type="ECO:0000256" key="1">
    <source>
        <dbReference type="ARBA" id="ARBA00004496"/>
    </source>
</evidence>
<proteinExistence type="inferred from homology"/>
<feature type="domain" description="Rab3GAP regulatory subunit C-terminal" evidence="6">
    <location>
        <begin position="972"/>
        <end position="1212"/>
    </location>
</feature>
<keyword evidence="4" id="KW-0963">Cytoplasm</keyword>
<dbReference type="PANTHER" id="PTHR12472">
    <property type="entry name" value="RAB3-GAP REGULATORY DOMAIN"/>
    <property type="match status" value="1"/>
</dbReference>
<dbReference type="Proteomes" id="UP001153678">
    <property type="component" value="Unassembled WGS sequence"/>
</dbReference>
<dbReference type="PANTHER" id="PTHR12472:SF0">
    <property type="entry name" value="RAB3 GTPASE-ACTIVATING PROTEIN NON-CATALYTIC SUBUNIT"/>
    <property type="match status" value="1"/>
</dbReference>
<sequence>MATTKLQPQLSLHGRIPHNVLAILASSVNPVEEVEEHIWSIPNENSWDLNSDTVAQAFHTTNNNYPHYLFSTSDSGNHLVGSSSNYIVILSLDETRKEFKVIGEVNECYEAGERITAVLCLPFFTPSAGNSHIFVLVGYNTGYLRIFSEAGNLLISQLLDTSTIIAIKLRTAIFPTYSLPSLLSQQKLDPHSFNEADEEITILFEGGKVVSIDGKSLWLILRICVGSNHYESGNMLISSTGDANAVQRPEGTTSFAFKKWHFEGQENVVDVVSCGPSQHWTANIFDQTFSTTTALFTSNATARFIAVGSDPMLSYYATTDSSRPFLLAVSMVASRVTNAVFSIAKSLLTRTIPTSATGDVSNMPPAKTIPIILSLNDSNRKVLSIVMSPAAADGKYQLAALTDSFGRVTLIDVEEGEIIAMYKGIRNARCGWVEAIEDDDTEDNDKSNEYIQIKSKNDLPSSTSTSSSFIEEIKYRKRSKRITLFLVIYSPLRGIVEIHHMRHGIRVGHFSIGLGWHVVTSASAPLGTSMGGGISFYEQGRRGCRNAGLAKCFLIGPQGEIKRVHVPFGCAIMKPINQINVFRGLLCKYEADTAENKDALLQQLMKALNLITDPRIQLEMLISLPDSLAPTFHLLATQSSIDSMQMLDSLDFLEFIHDIRDQLLKGISQDDKKIIRLELVLRENLLHLYQTLEGWNVESSDNRDNVGAVTGGHNDHTTVADDETFERSVKFHFGGCTNTEEAKHEDETTKGIGPSTFMSSFLLKSLDTPDDGAYLILDNEERKWQLADFLLKPLIISTSPNEWIETIRKRIPISTKDWLGLFLFWFERTSLASLTNFILKDNSNFIFIILNNFSSVTISFEDKFVFSKIINFCLNTEKIGHALLLLIACQYGNPSVDDHEIDWKSLVTKLETCWNLVKDAHPMIAAEIGLTVLNFNKFEKTSLTRISAIKDLKFDGKVNLDEISTSSTSPKSDLYWIYRSWTFGQMFKKDRDNTHLLRIAIEQAKLISDVALRNGLLHLIWNSLCMEQISSINTLVEKARKAPKDHLCIKQCGMGVKMIDSFLLSSRILFESFIWEPEEGIDTSHISNVVESVITIPDDIENRDAYLNDAMGRMCNLFKVDDAQEGKIFNKTLVESLIELIHILLLVFRIEVRMIRPSKLFESNLSFFNSLLITKEENPIGRKYSNSNIEEERMSFVKKLIDKSSDYLEDILWITKKFEINENDIRIYWQSKYADDILEYGTWIRIININTDIIIIYWQTIL</sequence>
<evidence type="ECO:0000256" key="3">
    <source>
        <dbReference type="ARBA" id="ARBA00022468"/>
    </source>
</evidence>
<reference evidence="7" key="1">
    <citation type="submission" date="2022-08" db="EMBL/GenBank/DDBJ databases">
        <authorList>
            <person name="Kallberg Y."/>
            <person name="Tangrot J."/>
            <person name="Rosling A."/>
        </authorList>
    </citation>
    <scope>NUCLEOTIDE SEQUENCE</scope>
    <source>
        <strain evidence="7">Wild A</strain>
    </source>
</reference>
<evidence type="ECO:0000259" key="6">
    <source>
        <dbReference type="Pfam" id="PF14656"/>
    </source>
</evidence>
<dbReference type="Pfam" id="PF14656">
    <property type="entry name" value="RAB3GAP2_C"/>
    <property type="match status" value="1"/>
</dbReference>
<organism evidence="7 8">
    <name type="scientific">Funneliformis geosporum</name>
    <dbReference type="NCBI Taxonomy" id="1117311"/>
    <lineage>
        <taxon>Eukaryota</taxon>
        <taxon>Fungi</taxon>
        <taxon>Fungi incertae sedis</taxon>
        <taxon>Mucoromycota</taxon>
        <taxon>Glomeromycotina</taxon>
        <taxon>Glomeromycetes</taxon>
        <taxon>Glomerales</taxon>
        <taxon>Glomeraceae</taxon>
        <taxon>Funneliformis</taxon>
    </lineage>
</organism>
<dbReference type="InterPro" id="IPR011044">
    <property type="entry name" value="Quino_amine_DH_bsu"/>
</dbReference>
<dbReference type="InterPro" id="IPR029257">
    <property type="entry name" value="RAB3GAP2_C"/>
</dbReference>
<comment type="similarity">
    <text evidence="2">Belongs to the Rab3-GAP regulatory subunit family.</text>
</comment>
<dbReference type="InterPro" id="IPR026059">
    <property type="entry name" value="Rab3GAP2"/>
</dbReference>
<comment type="subcellular location">
    <subcellularLocation>
        <location evidence="1">Cytoplasm</location>
    </subcellularLocation>
</comment>
<evidence type="ECO:0000313" key="7">
    <source>
        <dbReference type="EMBL" id="CAI2173035.1"/>
    </source>
</evidence>
<name>A0A9W4SL26_9GLOM</name>
<dbReference type="GO" id="GO:0005096">
    <property type="term" value="F:GTPase activator activity"/>
    <property type="evidence" value="ECO:0007669"/>
    <property type="project" value="UniProtKB-KW"/>
</dbReference>
<keyword evidence="8" id="KW-1185">Reference proteome</keyword>
<evidence type="ECO:0000256" key="4">
    <source>
        <dbReference type="ARBA" id="ARBA00022490"/>
    </source>
</evidence>
<gene>
    <name evidence="7" type="ORF">FWILDA_LOCUS5881</name>
</gene>
<dbReference type="InterPro" id="IPR032839">
    <property type="entry name" value="RAB3GAP_N"/>
</dbReference>
<evidence type="ECO:0000259" key="5">
    <source>
        <dbReference type="Pfam" id="PF14655"/>
    </source>
</evidence>
<accession>A0A9W4SL26</accession>
<dbReference type="Pfam" id="PF14655">
    <property type="entry name" value="RAB3GAP2_N"/>
    <property type="match status" value="1"/>
</dbReference>